<dbReference type="EMBL" id="CM002924">
    <property type="protein sequence ID" value="KGN60273.1"/>
    <property type="molecule type" value="Genomic_DNA"/>
</dbReference>
<evidence type="ECO:0000256" key="1">
    <source>
        <dbReference type="ARBA" id="ARBA00009995"/>
    </source>
</evidence>
<keyword evidence="4" id="KW-1133">Transmembrane helix</keyword>
<keyword evidence="4" id="KW-0812">Transmembrane</keyword>
<reference evidence="5 6" key="3">
    <citation type="journal article" date="2010" name="BMC Genomics">
        <title>Transcriptome sequencing and comparative analysis of cucumber flowers with different sex types.</title>
        <authorList>
            <person name="Guo S."/>
            <person name="Zheng Y."/>
            <person name="Joung J.G."/>
            <person name="Liu S."/>
            <person name="Zhang Z."/>
            <person name="Crasta O.R."/>
            <person name="Sobral B.W."/>
            <person name="Xu Y."/>
            <person name="Huang S."/>
            <person name="Fei Z."/>
        </authorList>
    </citation>
    <scope>NUCLEOTIDE SEQUENCE [LARGE SCALE GENOMIC DNA]</scope>
    <source>
        <strain evidence="6">cv. 9930</strain>
    </source>
</reference>
<organism evidence="5 6">
    <name type="scientific">Cucumis sativus</name>
    <name type="common">Cucumber</name>
    <dbReference type="NCBI Taxonomy" id="3659"/>
    <lineage>
        <taxon>Eukaryota</taxon>
        <taxon>Viridiplantae</taxon>
        <taxon>Streptophyta</taxon>
        <taxon>Embryophyta</taxon>
        <taxon>Tracheophyta</taxon>
        <taxon>Spermatophyta</taxon>
        <taxon>Magnoliopsida</taxon>
        <taxon>eudicotyledons</taxon>
        <taxon>Gunneridae</taxon>
        <taxon>Pentapetalae</taxon>
        <taxon>rosids</taxon>
        <taxon>fabids</taxon>
        <taxon>Cucurbitales</taxon>
        <taxon>Cucurbitaceae</taxon>
        <taxon>Benincaseae</taxon>
        <taxon>Cucumis</taxon>
    </lineage>
</organism>
<comment type="similarity">
    <text evidence="1">Belongs to the UDP-glycosyltransferase family.</text>
</comment>
<evidence type="ECO:0008006" key="7">
    <source>
        <dbReference type="Google" id="ProtNLM"/>
    </source>
</evidence>
<evidence type="ECO:0000313" key="5">
    <source>
        <dbReference type="EMBL" id="KGN60273.1"/>
    </source>
</evidence>
<keyword evidence="6" id="KW-1185">Reference proteome</keyword>
<dbReference type="PANTHER" id="PTHR48049:SF138">
    <property type="entry name" value="UDP-GLYCOSYLTRANSFERASE 91C1"/>
    <property type="match status" value="1"/>
</dbReference>
<dbReference type="eggNOG" id="KOG1192">
    <property type="taxonomic scope" value="Eukaryota"/>
</dbReference>
<dbReference type="OMA" id="GSECSMD"/>
<keyword evidence="3" id="KW-0808">Transferase</keyword>
<dbReference type="InterPro" id="IPR050481">
    <property type="entry name" value="UDP-glycosyltransf_plant"/>
</dbReference>
<dbReference type="Proteomes" id="UP000029981">
    <property type="component" value="Chromosome 3"/>
</dbReference>
<dbReference type="GO" id="GO:0035251">
    <property type="term" value="F:UDP-glucosyltransferase activity"/>
    <property type="evidence" value="ECO:0000318"/>
    <property type="project" value="GO_Central"/>
</dbReference>
<dbReference type="CDD" id="cd03784">
    <property type="entry name" value="GT1_Gtf-like"/>
    <property type="match status" value="1"/>
</dbReference>
<reference evidence="5 6" key="4">
    <citation type="journal article" date="2011" name="BMC Genomics">
        <title>RNA-Seq improves annotation of protein-coding genes in the cucumber genome.</title>
        <authorList>
            <person name="Li Z."/>
            <person name="Zhang Z."/>
            <person name="Yan P."/>
            <person name="Huang S."/>
            <person name="Fei Z."/>
            <person name="Lin K."/>
        </authorList>
    </citation>
    <scope>NUCLEOTIDE SEQUENCE [LARGE SCALE GENOMIC DNA]</scope>
    <source>
        <strain evidence="6">cv. 9930</strain>
    </source>
</reference>
<dbReference type="OrthoDB" id="5835829at2759"/>
<keyword evidence="2" id="KW-0328">Glycosyltransferase</keyword>
<dbReference type="PANTHER" id="PTHR48049">
    <property type="entry name" value="GLYCOSYLTRANSFERASE"/>
    <property type="match status" value="1"/>
</dbReference>
<accession>A0A0A0LER1</accession>
<dbReference type="KEGG" id="csv:101204435"/>
<evidence type="ECO:0000256" key="2">
    <source>
        <dbReference type="ARBA" id="ARBA00022676"/>
    </source>
</evidence>
<protein>
    <recommendedName>
        <fullName evidence="7">UDP-glucosyltransferase</fullName>
    </recommendedName>
</protein>
<sequence length="469" mass="52046">MSNSSDVLHVAVFPWLAFGHLIPFARLAICLAQKGFKVSFISTPRNLRRILKISPHLSSVVSLVGVSLPPVDGLPVAAEASSDVPYNKQQLLKKAFDSLEPQLADLLRDLNPDWIIYDYASHWISPLAAELGISSVFFSLFTAGFLAFLGPPSELSNGGGSRSTVEDFMNDPEWMPHGSNLRFRYHELKTSLDGAIGNESGTTDSVRFGVSIEESVAVAVRSSPELEPESFDLLTKLYQKPVIPIGFLPPLMEDVEELSEDIEEWLKKQKANSVLYVSFGTEAFLRQEDVTELAYGLEQSEIPFLWILRTSHRNESEMLPAGFKERVSGRGLVHEGWISQVKVLSHNSVGGCLTHCGWNSVIEGLGFGRVVIMCPVVNDQGLNARIMEKKMVGIEIERNERDGSFTRDSVSESVRSAMAEGSGGGKLLRERAMEMKGLFGNGDKNERHLDKLVDFLETNRKKWQSRGDF</sequence>
<dbReference type="FunFam" id="3.40.50.2000:FF:000037">
    <property type="entry name" value="Glycosyltransferase"/>
    <property type="match status" value="1"/>
</dbReference>
<dbReference type="Gramene" id="KGN60273">
    <property type="protein sequence ID" value="KGN60273"/>
    <property type="gene ID" value="Csa_3G892740"/>
</dbReference>
<feature type="transmembrane region" description="Helical" evidence="4">
    <location>
        <begin position="12"/>
        <end position="32"/>
    </location>
</feature>
<reference evidence="5 6" key="1">
    <citation type="journal article" date="2009" name="Nat. Genet.">
        <title>The genome of the cucumber, Cucumis sativus L.</title>
        <authorList>
            <person name="Huang S."/>
            <person name="Li R."/>
            <person name="Zhang Z."/>
            <person name="Li L."/>
            <person name="Gu X."/>
            <person name="Fan W."/>
            <person name="Lucas W.J."/>
            <person name="Wang X."/>
            <person name="Xie B."/>
            <person name="Ni P."/>
            <person name="Ren Y."/>
            <person name="Zhu H."/>
            <person name="Li J."/>
            <person name="Lin K."/>
            <person name="Jin W."/>
            <person name="Fei Z."/>
            <person name="Li G."/>
            <person name="Staub J."/>
            <person name="Kilian A."/>
            <person name="van der Vossen E.A."/>
            <person name="Wu Y."/>
            <person name="Guo J."/>
            <person name="He J."/>
            <person name="Jia Z."/>
            <person name="Ren Y."/>
            <person name="Tian G."/>
            <person name="Lu Y."/>
            <person name="Ruan J."/>
            <person name="Qian W."/>
            <person name="Wang M."/>
            <person name="Huang Q."/>
            <person name="Li B."/>
            <person name="Xuan Z."/>
            <person name="Cao J."/>
            <person name="Asan"/>
            <person name="Wu Z."/>
            <person name="Zhang J."/>
            <person name="Cai Q."/>
            <person name="Bai Y."/>
            <person name="Zhao B."/>
            <person name="Han Y."/>
            <person name="Li Y."/>
            <person name="Li X."/>
            <person name="Wang S."/>
            <person name="Shi Q."/>
            <person name="Liu S."/>
            <person name="Cho W.K."/>
            <person name="Kim J.Y."/>
            <person name="Xu Y."/>
            <person name="Heller-Uszynska K."/>
            <person name="Miao H."/>
            <person name="Cheng Z."/>
            <person name="Zhang S."/>
            <person name="Wu J."/>
            <person name="Yang Y."/>
            <person name="Kang H."/>
            <person name="Li M."/>
            <person name="Liang H."/>
            <person name="Ren X."/>
            <person name="Shi Z."/>
            <person name="Wen M."/>
            <person name="Jian M."/>
            <person name="Yang H."/>
            <person name="Zhang G."/>
            <person name="Yang Z."/>
            <person name="Chen R."/>
            <person name="Liu S."/>
            <person name="Li J."/>
            <person name="Ma L."/>
            <person name="Liu H."/>
            <person name="Zhou Y."/>
            <person name="Zhao J."/>
            <person name="Fang X."/>
            <person name="Li G."/>
            <person name="Fang L."/>
            <person name="Li Y."/>
            <person name="Liu D."/>
            <person name="Zheng H."/>
            <person name="Zhang Y."/>
            <person name="Qin N."/>
            <person name="Li Z."/>
            <person name="Yang G."/>
            <person name="Yang S."/>
            <person name="Bolund L."/>
            <person name="Kristiansen K."/>
            <person name="Zheng H."/>
            <person name="Li S."/>
            <person name="Zhang X."/>
            <person name="Yang H."/>
            <person name="Wang J."/>
            <person name="Sun R."/>
            <person name="Zhang B."/>
            <person name="Jiang S."/>
            <person name="Wang J."/>
            <person name="Du Y."/>
            <person name="Li S."/>
        </authorList>
    </citation>
    <scope>NUCLEOTIDE SEQUENCE [LARGE SCALE GENOMIC DNA]</scope>
    <source>
        <strain evidence="6">cv. 9930</strain>
    </source>
</reference>
<proteinExistence type="inferred from homology"/>
<evidence type="ECO:0000256" key="4">
    <source>
        <dbReference type="SAM" id="Phobius"/>
    </source>
</evidence>
<gene>
    <name evidence="5" type="ORF">Csa_3G892740</name>
</gene>
<reference evidence="5 6" key="2">
    <citation type="journal article" date="2009" name="PLoS ONE">
        <title>An integrated genetic and cytogenetic map of the cucumber genome.</title>
        <authorList>
            <person name="Ren Y."/>
            <person name="Zhang Z."/>
            <person name="Liu J."/>
            <person name="Staub J.E."/>
            <person name="Han Y."/>
            <person name="Cheng Z."/>
            <person name="Li X."/>
            <person name="Lu J."/>
            <person name="Miao H."/>
            <person name="Kang H."/>
            <person name="Xie B."/>
            <person name="Gu X."/>
            <person name="Wang X."/>
            <person name="Du Y."/>
            <person name="Jin W."/>
            <person name="Huang S."/>
        </authorList>
    </citation>
    <scope>NUCLEOTIDE SEQUENCE [LARGE SCALE GENOMIC DNA]</scope>
    <source>
        <strain evidence="6">cv. 9930</strain>
    </source>
</reference>
<name>A0A0A0LER1_CUCSA</name>
<dbReference type="SMR" id="A0A0A0LER1"/>
<dbReference type="SUPFAM" id="SSF53756">
    <property type="entry name" value="UDP-Glycosyltransferase/glycogen phosphorylase"/>
    <property type="match status" value="1"/>
</dbReference>
<dbReference type="Gene3D" id="3.40.50.2000">
    <property type="entry name" value="Glycogen Phosphorylase B"/>
    <property type="match status" value="2"/>
</dbReference>
<evidence type="ECO:0000256" key="3">
    <source>
        <dbReference type="ARBA" id="ARBA00022679"/>
    </source>
</evidence>
<evidence type="ECO:0000313" key="6">
    <source>
        <dbReference type="Proteomes" id="UP000029981"/>
    </source>
</evidence>
<keyword evidence="4" id="KW-0472">Membrane</keyword>
<dbReference type="AlphaFoldDB" id="A0A0A0LER1"/>
<dbReference type="Pfam" id="PF00201">
    <property type="entry name" value="UDPGT"/>
    <property type="match status" value="1"/>
</dbReference>
<dbReference type="InterPro" id="IPR002213">
    <property type="entry name" value="UDP_glucos_trans"/>
</dbReference>